<accession>A0A2H0YTF6</accession>
<reference evidence="2" key="1">
    <citation type="submission" date="2017-09" db="EMBL/GenBank/DDBJ databases">
        <title>Depth-based differentiation of microbial function through sediment-hosted aquifers and enrichment of novel symbionts in the deep terrestrial subsurface.</title>
        <authorList>
            <person name="Probst A.J."/>
            <person name="Ladd B."/>
            <person name="Jarett J.K."/>
            <person name="Geller-Mcgrath D.E."/>
            <person name="Sieber C.M.K."/>
            <person name="Emerson J.B."/>
            <person name="Anantharaman K."/>
            <person name="Thomas B.C."/>
            <person name="Malmstrom R."/>
            <person name="Stieglmeier M."/>
            <person name="Klingl A."/>
            <person name="Woyke T."/>
            <person name="Ryan C.M."/>
            <person name="Banfield J.F."/>
        </authorList>
    </citation>
    <scope>NUCLEOTIDE SEQUENCE [LARGE SCALE GENOMIC DNA]</scope>
</reference>
<gene>
    <name evidence="1" type="ORF">COT25_01340</name>
</gene>
<organism evidence="1 2">
    <name type="scientific">Candidatus Kerfeldbacteria bacterium CG08_land_8_20_14_0_20_42_7</name>
    <dbReference type="NCBI Taxonomy" id="2014245"/>
    <lineage>
        <taxon>Bacteria</taxon>
        <taxon>Candidatus Kerfeldiibacteriota</taxon>
    </lineage>
</organism>
<evidence type="ECO:0008006" key="3">
    <source>
        <dbReference type="Google" id="ProtNLM"/>
    </source>
</evidence>
<dbReference type="SUPFAM" id="SSF75005">
    <property type="entry name" value="Arabinanase/levansucrase/invertase"/>
    <property type="match status" value="2"/>
</dbReference>
<proteinExistence type="predicted"/>
<dbReference type="AlphaFoldDB" id="A0A2H0YTF6"/>
<sequence>MKKLLYIFVFLLVALVALFAALHFFVDDQEENAWFCENGTWVRHGDPDQDHSTAGCSTQTDTMKKDFEYTWSTMNEGPYTDSITFATSTNLTSWYPSGKILATHASVPGAVKKNEKIFVYFVDVTEDGAPEQTGLVLSEDNGRTWTNAQRITIEGIGDRVVADPDPVLLDDGRIRLYYFDINESRLYTGAENTAPPQRIYSAISDDGVHFIQENGVRFTRDGAFDPDVERDGDTWRMYVGTPDGQEVISATSTDGLNFYEEGVAFTGGAVPDVFHASNIWYLFTSGIHIATSEDGKTFTSTKDSFHATGVFVTADPSVIGLATGKYLMIYKTH</sequence>
<dbReference type="Proteomes" id="UP000228711">
    <property type="component" value="Unassembled WGS sequence"/>
</dbReference>
<dbReference type="EMBL" id="PEXV01000051">
    <property type="protein sequence ID" value="PIS41767.1"/>
    <property type="molecule type" value="Genomic_DNA"/>
</dbReference>
<evidence type="ECO:0000313" key="2">
    <source>
        <dbReference type="Proteomes" id="UP000228711"/>
    </source>
</evidence>
<name>A0A2H0YTF6_9BACT</name>
<dbReference type="InterPro" id="IPR023296">
    <property type="entry name" value="Glyco_hydro_beta-prop_sf"/>
</dbReference>
<dbReference type="CDD" id="cd15482">
    <property type="entry name" value="Sialidase_non-viral"/>
    <property type="match status" value="1"/>
</dbReference>
<protein>
    <recommendedName>
        <fullName evidence="3">Exo-alpha-sialidase</fullName>
    </recommendedName>
</protein>
<dbReference type="Gene3D" id="2.115.10.20">
    <property type="entry name" value="Glycosyl hydrolase domain, family 43"/>
    <property type="match status" value="2"/>
</dbReference>
<comment type="caution">
    <text evidence="1">The sequence shown here is derived from an EMBL/GenBank/DDBJ whole genome shotgun (WGS) entry which is preliminary data.</text>
</comment>
<evidence type="ECO:0000313" key="1">
    <source>
        <dbReference type="EMBL" id="PIS41767.1"/>
    </source>
</evidence>